<evidence type="ECO:0000256" key="11">
    <source>
        <dbReference type="ARBA" id="ARBA00039026"/>
    </source>
</evidence>
<evidence type="ECO:0000256" key="5">
    <source>
        <dbReference type="ARBA" id="ARBA00022989"/>
    </source>
</evidence>
<evidence type="ECO:0000256" key="3">
    <source>
        <dbReference type="ARBA" id="ARBA00022692"/>
    </source>
</evidence>
<reference evidence="17" key="2">
    <citation type="submission" date="2020-11" db="EMBL/GenBank/DDBJ databases">
        <authorList>
            <person name="McCartney M.A."/>
            <person name="Auch B."/>
            <person name="Kono T."/>
            <person name="Mallez S."/>
            <person name="Becker A."/>
            <person name="Gohl D.M."/>
            <person name="Silverstein K.A.T."/>
            <person name="Koren S."/>
            <person name="Bechman K.B."/>
            <person name="Herman A."/>
            <person name="Abrahante J.E."/>
            <person name="Garbe J."/>
        </authorList>
    </citation>
    <scope>NUCLEOTIDE SEQUENCE</scope>
    <source>
        <strain evidence="17">Duluth1</strain>
        <tissue evidence="17">Whole animal</tissue>
    </source>
</reference>
<dbReference type="OrthoDB" id="6354873at2759"/>
<dbReference type="InterPro" id="IPR051689">
    <property type="entry name" value="Sterol_desaturase/TMEM195"/>
</dbReference>
<feature type="transmembrane region" description="Helical" evidence="14">
    <location>
        <begin position="69"/>
        <end position="90"/>
    </location>
</feature>
<evidence type="ECO:0000256" key="14">
    <source>
        <dbReference type="SAM" id="Phobius"/>
    </source>
</evidence>
<dbReference type="GO" id="GO:0005506">
    <property type="term" value="F:iron ion binding"/>
    <property type="evidence" value="ECO:0007669"/>
    <property type="project" value="InterPro"/>
</dbReference>
<dbReference type="PANTHER" id="PTHR21624">
    <property type="entry name" value="STEROL DESATURASE-RELATED PROTEIN"/>
    <property type="match status" value="1"/>
</dbReference>
<evidence type="ECO:0000256" key="9">
    <source>
        <dbReference type="ARBA" id="ARBA00023136"/>
    </source>
</evidence>
<comment type="subcellular location">
    <subcellularLocation>
        <location evidence="2">Endoplasmic reticulum membrane</location>
        <topology evidence="2">Multi-pass membrane protein</topology>
    </subcellularLocation>
</comment>
<reference evidence="17" key="1">
    <citation type="journal article" date="2019" name="bioRxiv">
        <title>The Genome of the Zebra Mussel, Dreissena polymorpha: A Resource for Invasive Species Research.</title>
        <authorList>
            <person name="McCartney M.A."/>
            <person name="Auch B."/>
            <person name="Kono T."/>
            <person name="Mallez S."/>
            <person name="Zhang Y."/>
            <person name="Obille A."/>
            <person name="Becker A."/>
            <person name="Abrahante J.E."/>
            <person name="Garbe J."/>
            <person name="Badalamenti J.P."/>
            <person name="Herman A."/>
            <person name="Mangelson H."/>
            <person name="Liachko I."/>
            <person name="Sullivan S."/>
            <person name="Sone E.D."/>
            <person name="Koren S."/>
            <person name="Silverstein K.A.T."/>
            <person name="Beckman K.B."/>
            <person name="Gohl D.M."/>
        </authorList>
    </citation>
    <scope>NUCLEOTIDE SEQUENCE</scope>
    <source>
        <strain evidence="17">Duluth1</strain>
        <tissue evidence="17">Whole animal</tissue>
    </source>
</reference>
<keyword evidence="4" id="KW-0256">Endoplasmic reticulum</keyword>
<evidence type="ECO:0000256" key="6">
    <source>
        <dbReference type="ARBA" id="ARBA00023002"/>
    </source>
</evidence>
<evidence type="ECO:0000313" key="18">
    <source>
        <dbReference type="Proteomes" id="UP000828390"/>
    </source>
</evidence>
<dbReference type="GO" id="GO:0005789">
    <property type="term" value="C:endoplasmic reticulum membrane"/>
    <property type="evidence" value="ECO:0007669"/>
    <property type="project" value="UniProtKB-SubCell"/>
</dbReference>
<proteinExistence type="inferred from homology"/>
<dbReference type="InterPro" id="IPR056853">
    <property type="entry name" value="AGMP_C"/>
</dbReference>
<evidence type="ECO:0000256" key="4">
    <source>
        <dbReference type="ARBA" id="ARBA00022824"/>
    </source>
</evidence>
<dbReference type="GO" id="GO:0008610">
    <property type="term" value="P:lipid biosynthetic process"/>
    <property type="evidence" value="ECO:0007669"/>
    <property type="project" value="InterPro"/>
</dbReference>
<dbReference type="EC" id="1.14.16.5" evidence="11"/>
<dbReference type="Pfam" id="PF04116">
    <property type="entry name" value="FA_hydroxylase"/>
    <property type="match status" value="1"/>
</dbReference>
<evidence type="ECO:0000259" key="16">
    <source>
        <dbReference type="Pfam" id="PF24858"/>
    </source>
</evidence>
<protein>
    <recommendedName>
        <fullName evidence="12">Alkylglycerol monooxygenase</fullName>
        <ecNumber evidence="11">1.14.16.5</ecNumber>
    </recommendedName>
</protein>
<feature type="transmembrane region" description="Helical" evidence="14">
    <location>
        <begin position="40"/>
        <end position="57"/>
    </location>
</feature>
<evidence type="ECO:0000256" key="10">
    <source>
        <dbReference type="ARBA" id="ARBA00038190"/>
    </source>
</evidence>
<comment type="similarity">
    <text evidence="10">Belongs to the sterol desaturase family. TMEM195 subfamily.</text>
</comment>
<sequence>MSNFNKVDFVTGMRRMVYAVTPNETYFERFEDVPHYINEATPFFWVCMIIEILISVAKQDRKYRLNDSFTSISAGMFSRLPMIILRSITLEGYVWVYRNWRLTELPWDSPWTWWLTFLGVDMGYYWFHRMAHEVNFMWAFHQTHHSSEDYNLSTALRQSALQMYTSWVFYLPLALFIPPSVFLVHQELNILYQFWIHTQYIRSLGPLEYILNTPSHHRVHHGRNPYCIDKNYAGTLIIWDRMFGTFVQEGDEVAYGLTHPINTFEPFAVQFDYTRYLLGRMFGLPGVVNKIKNFLYGPGWLPGKPRTGDIEDIPQIENPVQRYHVTLPSWLSVYVFVHFFVYAFGYQELMARKTTLSQTSVLVFVVYCLLNLTCFGRLFDNTKSAKLFELLRCALFLAGETVMYKSGWYGDKSERPIFVEGLRAFYALSCALWIPIILKSWLPQGKALLNSSVGGKKYL</sequence>
<feature type="transmembrane region" description="Helical" evidence="14">
    <location>
        <begin position="110"/>
        <end position="127"/>
    </location>
</feature>
<keyword evidence="3 14" id="KW-0812">Transmembrane</keyword>
<evidence type="ECO:0000256" key="12">
    <source>
        <dbReference type="ARBA" id="ARBA00040992"/>
    </source>
</evidence>
<feature type="domain" description="Fatty acid hydroxylase" evidence="15">
    <location>
        <begin position="114"/>
        <end position="245"/>
    </location>
</feature>
<keyword evidence="5 14" id="KW-1133">Transmembrane helix</keyword>
<dbReference type="InterPro" id="IPR006694">
    <property type="entry name" value="Fatty_acid_hydroxylase"/>
</dbReference>
<feature type="transmembrane region" description="Helical" evidence="14">
    <location>
        <begin position="356"/>
        <end position="375"/>
    </location>
</feature>
<feature type="transmembrane region" description="Helical" evidence="14">
    <location>
        <begin position="325"/>
        <end position="344"/>
    </location>
</feature>
<evidence type="ECO:0000256" key="8">
    <source>
        <dbReference type="ARBA" id="ARBA00023098"/>
    </source>
</evidence>
<keyword evidence="6" id="KW-0560">Oxidoreductase</keyword>
<comment type="cofactor">
    <cofactor evidence="1">
        <name>Fe cation</name>
        <dbReference type="ChEBI" id="CHEBI:24875"/>
    </cofactor>
</comment>
<keyword evidence="8" id="KW-0443">Lipid metabolism</keyword>
<accession>A0A9D3YG81</accession>
<evidence type="ECO:0000313" key="17">
    <source>
        <dbReference type="EMBL" id="KAH3699471.1"/>
    </source>
</evidence>
<dbReference type="GO" id="GO:0050479">
    <property type="term" value="F:glyceryl-ether monooxygenase activity"/>
    <property type="evidence" value="ECO:0007669"/>
    <property type="project" value="UniProtKB-EC"/>
</dbReference>
<keyword evidence="9 14" id="KW-0472">Membrane</keyword>
<organism evidence="17 18">
    <name type="scientific">Dreissena polymorpha</name>
    <name type="common">Zebra mussel</name>
    <name type="synonym">Mytilus polymorpha</name>
    <dbReference type="NCBI Taxonomy" id="45954"/>
    <lineage>
        <taxon>Eukaryota</taxon>
        <taxon>Metazoa</taxon>
        <taxon>Spiralia</taxon>
        <taxon>Lophotrochozoa</taxon>
        <taxon>Mollusca</taxon>
        <taxon>Bivalvia</taxon>
        <taxon>Autobranchia</taxon>
        <taxon>Heteroconchia</taxon>
        <taxon>Euheterodonta</taxon>
        <taxon>Imparidentia</taxon>
        <taxon>Neoheterodontei</taxon>
        <taxon>Myida</taxon>
        <taxon>Dreissenoidea</taxon>
        <taxon>Dreissenidae</taxon>
        <taxon>Dreissena</taxon>
    </lineage>
</organism>
<evidence type="ECO:0000256" key="2">
    <source>
        <dbReference type="ARBA" id="ARBA00004477"/>
    </source>
</evidence>
<dbReference type="AlphaFoldDB" id="A0A9D3YG81"/>
<evidence type="ECO:0000256" key="1">
    <source>
        <dbReference type="ARBA" id="ARBA00001962"/>
    </source>
</evidence>
<dbReference type="Proteomes" id="UP000828390">
    <property type="component" value="Unassembled WGS sequence"/>
</dbReference>
<evidence type="ECO:0000256" key="7">
    <source>
        <dbReference type="ARBA" id="ARBA00023004"/>
    </source>
</evidence>
<keyword evidence="18" id="KW-1185">Reference proteome</keyword>
<evidence type="ECO:0000256" key="13">
    <source>
        <dbReference type="ARBA" id="ARBA00047556"/>
    </source>
</evidence>
<gene>
    <name evidence="17" type="ORF">DPMN_074427</name>
</gene>
<keyword evidence="7" id="KW-0408">Iron</keyword>
<dbReference type="GO" id="GO:0006643">
    <property type="term" value="P:membrane lipid metabolic process"/>
    <property type="evidence" value="ECO:0007669"/>
    <property type="project" value="TreeGrafter"/>
</dbReference>
<comment type="catalytic activity">
    <reaction evidence="13">
        <text>1-O-(1,2-saturated-alkyl)-sn-glycerol + (6R)-L-erythro-5,6,7,8-tetrahydrobiopterin + O2 = a 1-(1-hydroxyalkyl)-sn-glycerol + (6R)-L-erythro-6,7-dihydrobiopterin + H2O</text>
        <dbReference type="Rhea" id="RHEA:36255"/>
        <dbReference type="ChEBI" id="CHEBI:15377"/>
        <dbReference type="ChEBI" id="CHEBI:15379"/>
        <dbReference type="ChEBI" id="CHEBI:43120"/>
        <dbReference type="ChEBI" id="CHEBI:59560"/>
        <dbReference type="ChEBI" id="CHEBI:73418"/>
        <dbReference type="ChEBI" id="CHEBI:83957"/>
        <dbReference type="EC" id="1.14.16.5"/>
    </reaction>
</comment>
<dbReference type="PANTHER" id="PTHR21624:SF1">
    <property type="entry name" value="ALKYLGLYCEROL MONOOXYGENASE"/>
    <property type="match status" value="1"/>
</dbReference>
<feature type="domain" description="Alkylglycerol monooxygenase C-terminal" evidence="16">
    <location>
        <begin position="331"/>
        <end position="398"/>
    </location>
</feature>
<dbReference type="EMBL" id="JAIWYP010000015">
    <property type="protein sequence ID" value="KAH3699471.1"/>
    <property type="molecule type" value="Genomic_DNA"/>
</dbReference>
<evidence type="ECO:0000259" key="15">
    <source>
        <dbReference type="Pfam" id="PF04116"/>
    </source>
</evidence>
<comment type="caution">
    <text evidence="17">The sequence shown here is derived from an EMBL/GenBank/DDBJ whole genome shotgun (WGS) entry which is preliminary data.</text>
</comment>
<name>A0A9D3YG81_DREPO</name>
<dbReference type="Pfam" id="PF24858">
    <property type="entry name" value="AGMP_C"/>
    <property type="match status" value="1"/>
</dbReference>